<organism evidence="2 3">
    <name type="scientific">Ascaris lumbricoides</name>
    <name type="common">Giant roundworm</name>
    <dbReference type="NCBI Taxonomy" id="6252"/>
    <lineage>
        <taxon>Eukaryota</taxon>
        <taxon>Metazoa</taxon>
        <taxon>Ecdysozoa</taxon>
        <taxon>Nematoda</taxon>
        <taxon>Chromadorea</taxon>
        <taxon>Rhabditida</taxon>
        <taxon>Spirurina</taxon>
        <taxon>Ascaridomorpha</taxon>
        <taxon>Ascaridoidea</taxon>
        <taxon>Ascarididae</taxon>
        <taxon>Ascaris</taxon>
    </lineage>
</organism>
<proteinExistence type="predicted"/>
<feature type="domain" description="Fungal lipase-type" evidence="1">
    <location>
        <begin position="17"/>
        <end position="112"/>
    </location>
</feature>
<dbReference type="Proteomes" id="UP000036681">
    <property type="component" value="Unplaced"/>
</dbReference>
<dbReference type="WBParaSite" id="ALUE_0001434801-mRNA-1">
    <property type="protein sequence ID" value="ALUE_0001434801-mRNA-1"/>
    <property type="gene ID" value="ALUE_0001434801"/>
</dbReference>
<evidence type="ECO:0000259" key="1">
    <source>
        <dbReference type="Pfam" id="PF01764"/>
    </source>
</evidence>
<dbReference type="Gene3D" id="3.40.50.1820">
    <property type="entry name" value="alpha/beta hydrolase"/>
    <property type="match status" value="2"/>
</dbReference>
<name>A0A0M3IA05_ASCLU</name>
<dbReference type="InterPro" id="IPR029058">
    <property type="entry name" value="AB_hydrolase_fold"/>
</dbReference>
<protein>
    <submittedName>
        <fullName evidence="3">Lipase_3 domain-containing protein</fullName>
    </submittedName>
</protein>
<evidence type="ECO:0000313" key="2">
    <source>
        <dbReference type="Proteomes" id="UP000036681"/>
    </source>
</evidence>
<dbReference type="Pfam" id="PF01764">
    <property type="entry name" value="Lipase_3"/>
    <property type="match status" value="1"/>
</dbReference>
<sequence>LKNETQRFYCDYLFQFVHSIVAQLGAWEKFEAGTGVMTYFYGAFQRLFINSGMRNELTKLKQTYPGYKVWITGHSLGGSLAAMTALYLVNQTVFPADRIRLVTFGEPRTGNITGHSLGGSLAAMTALYLVNQTVFPADRIRLVTFGEPRTGNVAFARAVEENVKFRYRVVHRNDLMTNVPTSMDPAGVFVTTAIAERQPHFYRHLVFYDNDMKRGDKFDVCDLSEDHACRNLAAANNILDHTSYFGINADDYLKQQCKKDLLN</sequence>
<dbReference type="PANTHER" id="PTHR45908:SF15">
    <property type="entry name" value="FUNGAL LIPASE-LIKE DOMAIN-CONTAINING PROTEIN"/>
    <property type="match status" value="1"/>
</dbReference>
<dbReference type="SUPFAM" id="SSF53474">
    <property type="entry name" value="alpha/beta-Hydrolases"/>
    <property type="match status" value="2"/>
</dbReference>
<dbReference type="GO" id="GO:0006629">
    <property type="term" value="P:lipid metabolic process"/>
    <property type="evidence" value="ECO:0007669"/>
    <property type="project" value="InterPro"/>
</dbReference>
<dbReference type="AlphaFoldDB" id="A0A0M3IA05"/>
<dbReference type="PANTHER" id="PTHR45908">
    <property type="entry name" value="PROTEIN CBG11750-RELATED"/>
    <property type="match status" value="1"/>
</dbReference>
<dbReference type="CDD" id="cd00519">
    <property type="entry name" value="Lipase_3"/>
    <property type="match status" value="1"/>
</dbReference>
<accession>A0A0M3IA05</accession>
<keyword evidence="2" id="KW-1185">Reference proteome</keyword>
<reference evidence="3" key="1">
    <citation type="submission" date="2017-02" db="UniProtKB">
        <authorList>
            <consortium name="WormBaseParasite"/>
        </authorList>
    </citation>
    <scope>IDENTIFICATION</scope>
</reference>
<evidence type="ECO:0000313" key="3">
    <source>
        <dbReference type="WBParaSite" id="ALUE_0001434801-mRNA-1"/>
    </source>
</evidence>
<dbReference type="InterPro" id="IPR002921">
    <property type="entry name" value="Fungal_lipase-type"/>
</dbReference>